<sequence length="200" mass="22104">MGISSRYVGPYSLTSDLRPTAVRLYIPPSLKVHHVFHVSLFKPVVTGQSLPLVGPILPPWALTVILSTACSGFWTYAVGAGDLSTWVTGWGPVSCLHSGNHLHSSKNITSRTNQAQQFTLQLWPVPTPCSLPMDSPSRTSCARQPTRFPTLSTDLLTWTLRRKPSRNKPLHRRPYLPAFLSDQHQLQVPAPTSNNHILAP</sequence>
<accession>A0AAV9R3D9</accession>
<dbReference type="EMBL" id="JAHHUM010002459">
    <property type="protein sequence ID" value="KAK5603456.1"/>
    <property type="molecule type" value="Genomic_DNA"/>
</dbReference>
<evidence type="ECO:0000259" key="1">
    <source>
        <dbReference type="Pfam" id="PF24626"/>
    </source>
</evidence>
<gene>
    <name evidence="2" type="ORF">CRENBAI_006955</name>
</gene>
<dbReference type="Pfam" id="PF24626">
    <property type="entry name" value="SH3_Tf2-1"/>
    <property type="match status" value="1"/>
</dbReference>
<proteinExistence type="predicted"/>
<evidence type="ECO:0000313" key="2">
    <source>
        <dbReference type="EMBL" id="KAK5603456.1"/>
    </source>
</evidence>
<evidence type="ECO:0000313" key="3">
    <source>
        <dbReference type="Proteomes" id="UP001311232"/>
    </source>
</evidence>
<reference evidence="2 3" key="1">
    <citation type="submission" date="2021-06" db="EMBL/GenBank/DDBJ databases">
        <authorList>
            <person name="Palmer J.M."/>
        </authorList>
    </citation>
    <scope>NUCLEOTIDE SEQUENCE [LARGE SCALE GENOMIC DNA]</scope>
    <source>
        <strain evidence="2 3">MEX-2019</strain>
        <tissue evidence="2">Muscle</tissue>
    </source>
</reference>
<dbReference type="InterPro" id="IPR056924">
    <property type="entry name" value="SH3_Tf2-1"/>
</dbReference>
<comment type="caution">
    <text evidence="2">The sequence shown here is derived from an EMBL/GenBank/DDBJ whole genome shotgun (WGS) entry which is preliminary data.</text>
</comment>
<dbReference type="Proteomes" id="UP001311232">
    <property type="component" value="Unassembled WGS sequence"/>
</dbReference>
<protein>
    <recommendedName>
        <fullName evidence="1">Tf2-1-like SH3-like domain-containing protein</fullName>
    </recommendedName>
</protein>
<feature type="domain" description="Tf2-1-like SH3-like" evidence="1">
    <location>
        <begin position="4"/>
        <end position="44"/>
    </location>
</feature>
<keyword evidence="3" id="KW-1185">Reference proteome</keyword>
<organism evidence="2 3">
    <name type="scientific">Crenichthys baileyi</name>
    <name type="common">White River springfish</name>
    <dbReference type="NCBI Taxonomy" id="28760"/>
    <lineage>
        <taxon>Eukaryota</taxon>
        <taxon>Metazoa</taxon>
        <taxon>Chordata</taxon>
        <taxon>Craniata</taxon>
        <taxon>Vertebrata</taxon>
        <taxon>Euteleostomi</taxon>
        <taxon>Actinopterygii</taxon>
        <taxon>Neopterygii</taxon>
        <taxon>Teleostei</taxon>
        <taxon>Neoteleostei</taxon>
        <taxon>Acanthomorphata</taxon>
        <taxon>Ovalentaria</taxon>
        <taxon>Atherinomorphae</taxon>
        <taxon>Cyprinodontiformes</taxon>
        <taxon>Goodeidae</taxon>
        <taxon>Crenichthys</taxon>
    </lineage>
</organism>
<dbReference type="AlphaFoldDB" id="A0AAV9R3D9"/>
<feature type="non-terminal residue" evidence="2">
    <location>
        <position position="200"/>
    </location>
</feature>
<name>A0AAV9R3D9_9TELE</name>